<reference evidence="7 8" key="1">
    <citation type="submission" date="2023-11" db="EMBL/GenBank/DDBJ databases">
        <title>Arctic aerobic anoxygenic photoheterotroph Sediminicoccus rosea KRV36 adapts its photosynthesis to long days of polar summer.</title>
        <authorList>
            <person name="Tomasch J."/>
            <person name="Kopejtka K."/>
            <person name="Bily T."/>
            <person name="Gardiner A.T."/>
            <person name="Gardian Z."/>
            <person name="Shivaramu S."/>
            <person name="Koblizek M."/>
            <person name="Engelhardt F."/>
            <person name="Kaftan D."/>
        </authorList>
    </citation>
    <scope>NUCLEOTIDE SEQUENCE [LARGE SCALE GENOMIC DNA]</scope>
    <source>
        <strain evidence="7 8">R-30</strain>
    </source>
</reference>
<evidence type="ECO:0000313" key="7">
    <source>
        <dbReference type="EMBL" id="WPB83163.1"/>
    </source>
</evidence>
<evidence type="ECO:0000256" key="3">
    <source>
        <dbReference type="ARBA" id="ARBA00022989"/>
    </source>
</evidence>
<keyword evidence="3 5" id="KW-1133">Transmembrane helix</keyword>
<dbReference type="PANTHER" id="PTHR11863">
    <property type="entry name" value="STEROL DESATURASE"/>
    <property type="match status" value="1"/>
</dbReference>
<dbReference type="InterPro" id="IPR006694">
    <property type="entry name" value="Fatty_acid_hydroxylase"/>
</dbReference>
<sequence length="279" mass="31231">MDSLLANEPLIRLAVFAGVLALMAGLEALFPRRQRAAGRWLRWPNNLGVVVVDSLIVRILFPTAAVGIALAMEGRGVGLLPWLGMPQPLAILLAIVVLDFAIYLQHVMFHAVPLLWRLHRMHHADLDFDVTTGLRFHPVEIVLSMVIKLMVVVALGAPAVAVLIFEVLLNATAMFNHANLRLPGWLDRALRLVLVTPDMHRVHHSVVPRETNSNFGFNLAIWDRIFGTYRAQPAAGHDAMTIGIQQFRDPRELRLDRMLTQPLREDDRAYPLGRREGAS</sequence>
<feature type="transmembrane region" description="Helical" evidence="5">
    <location>
        <begin position="91"/>
        <end position="116"/>
    </location>
</feature>
<evidence type="ECO:0000259" key="6">
    <source>
        <dbReference type="Pfam" id="PF04116"/>
    </source>
</evidence>
<name>A0ABZ0PBT5_9PROT</name>
<feature type="domain" description="Fatty acid hydroxylase" evidence="6">
    <location>
        <begin position="92"/>
        <end position="228"/>
    </location>
</feature>
<dbReference type="EC" id="1.-.-.-" evidence="7"/>
<feature type="transmembrane region" description="Helical" evidence="5">
    <location>
        <begin position="145"/>
        <end position="169"/>
    </location>
</feature>
<dbReference type="EMBL" id="CP137852">
    <property type="protein sequence ID" value="WPB83163.1"/>
    <property type="molecule type" value="Genomic_DNA"/>
</dbReference>
<dbReference type="InterPro" id="IPR050307">
    <property type="entry name" value="Sterol_Desaturase_Related"/>
</dbReference>
<dbReference type="GO" id="GO:0016491">
    <property type="term" value="F:oxidoreductase activity"/>
    <property type="evidence" value="ECO:0007669"/>
    <property type="project" value="UniProtKB-KW"/>
</dbReference>
<gene>
    <name evidence="7" type="ORF">R9Z33_13715</name>
</gene>
<dbReference type="RefSeq" id="WP_318647139.1">
    <property type="nucleotide sequence ID" value="NZ_CP137852.1"/>
</dbReference>
<keyword evidence="4 5" id="KW-0472">Membrane</keyword>
<keyword evidence="8" id="KW-1185">Reference proteome</keyword>
<proteinExistence type="predicted"/>
<evidence type="ECO:0000256" key="4">
    <source>
        <dbReference type="ARBA" id="ARBA00023136"/>
    </source>
</evidence>
<evidence type="ECO:0000256" key="5">
    <source>
        <dbReference type="SAM" id="Phobius"/>
    </source>
</evidence>
<evidence type="ECO:0000256" key="1">
    <source>
        <dbReference type="ARBA" id="ARBA00004370"/>
    </source>
</evidence>
<keyword evidence="2 5" id="KW-0812">Transmembrane</keyword>
<organism evidence="7 8">
    <name type="scientific">Sediminicoccus rosea</name>
    <dbReference type="NCBI Taxonomy" id="1225128"/>
    <lineage>
        <taxon>Bacteria</taxon>
        <taxon>Pseudomonadati</taxon>
        <taxon>Pseudomonadota</taxon>
        <taxon>Alphaproteobacteria</taxon>
        <taxon>Acetobacterales</taxon>
        <taxon>Roseomonadaceae</taxon>
        <taxon>Sediminicoccus</taxon>
    </lineage>
</organism>
<dbReference type="Proteomes" id="UP001305521">
    <property type="component" value="Chromosome"/>
</dbReference>
<evidence type="ECO:0000256" key="2">
    <source>
        <dbReference type="ARBA" id="ARBA00022692"/>
    </source>
</evidence>
<feature type="transmembrane region" description="Helical" evidence="5">
    <location>
        <begin position="50"/>
        <end position="71"/>
    </location>
</feature>
<keyword evidence="7" id="KW-0560">Oxidoreductase</keyword>
<accession>A0ABZ0PBT5</accession>
<evidence type="ECO:0000313" key="8">
    <source>
        <dbReference type="Proteomes" id="UP001305521"/>
    </source>
</evidence>
<feature type="transmembrane region" description="Helical" evidence="5">
    <location>
        <begin position="12"/>
        <end position="30"/>
    </location>
</feature>
<protein>
    <submittedName>
        <fullName evidence="7">Sterol desaturase family protein</fullName>
        <ecNumber evidence="7">1.-.-.-</ecNumber>
    </submittedName>
</protein>
<comment type="subcellular location">
    <subcellularLocation>
        <location evidence="1">Membrane</location>
    </subcellularLocation>
</comment>
<dbReference type="Pfam" id="PF04116">
    <property type="entry name" value="FA_hydroxylase"/>
    <property type="match status" value="1"/>
</dbReference>